<dbReference type="Gene3D" id="3.40.50.2000">
    <property type="entry name" value="Glycogen Phosphorylase B"/>
    <property type="match status" value="2"/>
</dbReference>
<name>A0A1G2FSI4_9BACT</name>
<reference evidence="3 4" key="1">
    <citation type="journal article" date="2016" name="Nat. Commun.">
        <title>Thousands of microbial genomes shed light on interconnected biogeochemical processes in an aquifer system.</title>
        <authorList>
            <person name="Anantharaman K."/>
            <person name="Brown C.T."/>
            <person name="Hug L.A."/>
            <person name="Sharon I."/>
            <person name="Castelle C.J."/>
            <person name="Probst A.J."/>
            <person name="Thomas B.C."/>
            <person name="Singh A."/>
            <person name="Wilkins M.J."/>
            <person name="Karaoz U."/>
            <person name="Brodie E.L."/>
            <person name="Williams K.H."/>
            <person name="Hubbard S.S."/>
            <person name="Banfield J.F."/>
        </authorList>
    </citation>
    <scope>NUCLEOTIDE SEQUENCE [LARGE SCALE GENOMIC DNA]</scope>
</reference>
<dbReference type="InterPro" id="IPR028098">
    <property type="entry name" value="Glyco_trans_4-like_N"/>
</dbReference>
<sequence length="384" mass="44030">MKIAFIHSDKKIATGAHYINDLININLRKAGIRLKNFYPKVPLIEDSSLSLKGLANILFFYSLLEHKKDILRYDLIQGTTYTLLAVLAYGIPTVSHFGSVTQEFMNSVPMAKNIDKETKKIWYELRRSKIIEGVNVKTRRPMRDIAEIEKYVASRVNAIIATSQKVKEELTKMGIVPEKIRVIHNAIEDYWYEKIENIFNPDPKIVFLGRIGKDAFTLKLKGVDRLIHLYRKFPAVKKTTICMTANKRLKDWMRNNIKEQDLFVNLKKDLIPNILNSLKGSLLFLPSRYEGFSLSLIEGMSQGLIPIAYPVGVVPEIIKNGQNGFIVNNQKEAIICVENLLSKKDLREKMAAEAQQTSLNFRSDILVKQLVPFYEDVIKNSKKQ</sequence>
<dbReference type="GO" id="GO:0016757">
    <property type="term" value="F:glycosyltransferase activity"/>
    <property type="evidence" value="ECO:0007669"/>
    <property type="project" value="InterPro"/>
</dbReference>
<protein>
    <recommendedName>
        <fullName evidence="5">Glycosyl transferase family 1 domain-containing protein</fullName>
    </recommendedName>
</protein>
<evidence type="ECO:0000313" key="4">
    <source>
        <dbReference type="Proteomes" id="UP000177126"/>
    </source>
</evidence>
<evidence type="ECO:0008006" key="5">
    <source>
        <dbReference type="Google" id="ProtNLM"/>
    </source>
</evidence>
<dbReference type="AlphaFoldDB" id="A0A1G2FSI4"/>
<dbReference type="Pfam" id="PF13439">
    <property type="entry name" value="Glyco_transf_4"/>
    <property type="match status" value="1"/>
</dbReference>
<proteinExistence type="predicted"/>
<dbReference type="InterPro" id="IPR001296">
    <property type="entry name" value="Glyco_trans_1"/>
</dbReference>
<feature type="domain" description="Glycosyltransferase subfamily 4-like N-terminal" evidence="2">
    <location>
        <begin position="56"/>
        <end position="188"/>
    </location>
</feature>
<accession>A0A1G2FSI4</accession>
<dbReference type="SUPFAM" id="SSF53756">
    <property type="entry name" value="UDP-Glycosyltransferase/glycogen phosphorylase"/>
    <property type="match status" value="1"/>
</dbReference>
<dbReference type="Pfam" id="PF00534">
    <property type="entry name" value="Glycos_transf_1"/>
    <property type="match status" value="1"/>
</dbReference>
<dbReference type="PANTHER" id="PTHR12526">
    <property type="entry name" value="GLYCOSYLTRANSFERASE"/>
    <property type="match status" value="1"/>
</dbReference>
<evidence type="ECO:0000259" key="1">
    <source>
        <dbReference type="Pfam" id="PF00534"/>
    </source>
</evidence>
<comment type="caution">
    <text evidence="3">The sequence shown here is derived from an EMBL/GenBank/DDBJ whole genome shotgun (WGS) entry which is preliminary data.</text>
</comment>
<evidence type="ECO:0000313" key="3">
    <source>
        <dbReference type="EMBL" id="OGZ41035.1"/>
    </source>
</evidence>
<gene>
    <name evidence="3" type="ORF">A3B04_02845</name>
</gene>
<evidence type="ECO:0000259" key="2">
    <source>
        <dbReference type="Pfam" id="PF13439"/>
    </source>
</evidence>
<dbReference type="EMBL" id="MHNF01000020">
    <property type="protein sequence ID" value="OGZ41035.1"/>
    <property type="molecule type" value="Genomic_DNA"/>
</dbReference>
<dbReference type="Proteomes" id="UP000177126">
    <property type="component" value="Unassembled WGS sequence"/>
</dbReference>
<dbReference type="CDD" id="cd03801">
    <property type="entry name" value="GT4_PimA-like"/>
    <property type="match status" value="1"/>
</dbReference>
<feature type="domain" description="Glycosyl transferase family 1" evidence="1">
    <location>
        <begin position="195"/>
        <end position="356"/>
    </location>
</feature>
<organism evidence="3 4">
    <name type="scientific">Candidatus Portnoybacteria bacterium RIFCSPLOWO2_02_FULL_39_11</name>
    <dbReference type="NCBI Taxonomy" id="1802001"/>
    <lineage>
        <taxon>Bacteria</taxon>
        <taxon>Candidatus Portnoyibacteriota</taxon>
    </lineage>
</organism>